<keyword evidence="6" id="KW-0238">DNA-binding</keyword>
<evidence type="ECO:0000256" key="4">
    <source>
        <dbReference type="ARBA" id="ARBA00022679"/>
    </source>
</evidence>
<proteinExistence type="inferred from homology"/>
<dbReference type="PANTHER" id="PTHR19376">
    <property type="entry name" value="DNA-DIRECTED RNA POLYMERASE"/>
    <property type="match status" value="1"/>
</dbReference>
<name>A0A0F6PXH4_9ZZZZ</name>
<evidence type="ECO:0000256" key="2">
    <source>
        <dbReference type="ARBA" id="ARBA00022478"/>
    </source>
</evidence>
<evidence type="ECO:0000256" key="5">
    <source>
        <dbReference type="ARBA" id="ARBA00022695"/>
    </source>
</evidence>
<keyword evidence="4" id="KW-0808">Transferase</keyword>
<reference evidence="10" key="1">
    <citation type="journal article" date="2015" name="Nature">
        <title>Complex archaea that bridge the gap between prokaryotes and eukaryotes.</title>
        <authorList>
            <person name="Spang A."/>
            <person name="Saw J.H."/>
            <person name="Jorgensen S.L."/>
            <person name="Zaremba-Niedzwiedzka K."/>
            <person name="Martijn J."/>
            <person name="Lind A.E."/>
            <person name="van Eijk R."/>
            <person name="Schleper C."/>
            <person name="Guy L."/>
            <person name="Ettema T.J."/>
        </authorList>
    </citation>
    <scope>NUCLEOTIDE SEQUENCE</scope>
</reference>
<protein>
    <recommendedName>
        <fullName evidence="1">DNA-directed RNA polymerase</fullName>
        <ecNumber evidence="1">2.7.7.6</ecNumber>
    </recommendedName>
</protein>
<evidence type="ECO:0000313" key="10">
    <source>
        <dbReference type="EMBL" id="AKC94923.1"/>
    </source>
</evidence>
<dbReference type="CDD" id="cd06528">
    <property type="entry name" value="RNAP_A"/>
    <property type="match status" value="1"/>
</dbReference>
<feature type="domain" description="RNA polymerase Rpb1" evidence="9">
    <location>
        <begin position="61"/>
        <end position="363"/>
    </location>
</feature>
<evidence type="ECO:0000256" key="6">
    <source>
        <dbReference type="ARBA" id="ARBA00023125"/>
    </source>
</evidence>
<dbReference type="GO" id="GO:0000428">
    <property type="term" value="C:DNA-directed RNA polymerase complex"/>
    <property type="evidence" value="ECO:0007669"/>
    <property type="project" value="UniProtKB-KW"/>
</dbReference>
<dbReference type="Gene3D" id="1.10.150.390">
    <property type="match status" value="1"/>
</dbReference>
<keyword evidence="5" id="KW-0548">Nucleotidyltransferase</keyword>
<dbReference type="InterPro" id="IPR012757">
    <property type="entry name" value="RPO1C"/>
</dbReference>
<keyword evidence="2 10" id="KW-0240">DNA-directed RNA polymerase</keyword>
<evidence type="ECO:0000259" key="9">
    <source>
        <dbReference type="Pfam" id="PF04998"/>
    </source>
</evidence>
<evidence type="ECO:0000256" key="7">
    <source>
        <dbReference type="ARBA" id="ARBA00023163"/>
    </source>
</evidence>
<dbReference type="PANTHER" id="PTHR19376:SF32">
    <property type="entry name" value="DNA-DIRECTED RNA POLYMERASE III SUBUNIT RPC1"/>
    <property type="match status" value="1"/>
</dbReference>
<accession>A0A0F6PXH4</accession>
<dbReference type="EMBL" id="KP869652">
    <property type="protein sequence ID" value="AKC94923.1"/>
    <property type="molecule type" value="Genomic_DNA"/>
</dbReference>
<evidence type="ECO:0000256" key="1">
    <source>
        <dbReference type="ARBA" id="ARBA00012418"/>
    </source>
</evidence>
<dbReference type="AlphaFoldDB" id="A0A0F6PXH4"/>
<dbReference type="InterPro" id="IPR007081">
    <property type="entry name" value="RNA_pol_Rpb1_5"/>
</dbReference>
<sequence>MVKSKYLTPKEVRATITKLGEHENKPIPIDILEQLEEKIFNRANKIAKSLNINPSGKSYITKDQLRTLINEIIKSFQFAQIDPGSAVGMVAAQSIGEPGTQMTLRTFHFAGVREMNVTLGLPRLIEIVDARRNPSTPTMTVALEPDFAFNPEKSKEIARNIELTTISNIAKSVDLDQVNQRVTIVLDTNLLEDKGITAEEVKIKTEYRRSTLRVELENNLIHVTLDKENPPLSELQKLSEKIRQIPIKGLKGVKRVLIRKRKVQTSDKPEYEVISEGSNFMDTLRIPGVDPQRTMTNHIHEISETLGIEAARNSILNEALEVMDKQGLEVDPRHISLVADLMTYTGEIRQIGRHGISGENSSILVRAAFEVTVKHLLDAAIRGEADNLVGIIENVMVGQEIALGTGIVDLTINPNYREYSNLEKLN</sequence>
<comment type="catalytic activity">
    <reaction evidence="8">
        <text>RNA(n) + a ribonucleoside 5'-triphosphate = RNA(n+1) + diphosphate</text>
        <dbReference type="Rhea" id="RHEA:21248"/>
        <dbReference type="Rhea" id="RHEA-COMP:14527"/>
        <dbReference type="Rhea" id="RHEA-COMP:17342"/>
        <dbReference type="ChEBI" id="CHEBI:33019"/>
        <dbReference type="ChEBI" id="CHEBI:61557"/>
        <dbReference type="ChEBI" id="CHEBI:140395"/>
        <dbReference type="EC" id="2.7.7.6"/>
    </reaction>
</comment>
<dbReference type="HAMAP" id="MF_00411">
    <property type="entry name" value="RNApol_arch_Rpo1C"/>
    <property type="match status" value="1"/>
</dbReference>
<keyword evidence="3" id="KW-0963">Cytoplasm</keyword>
<dbReference type="Pfam" id="PF04998">
    <property type="entry name" value="RNA_pol_Rpb1_5"/>
    <property type="match status" value="1"/>
</dbReference>
<dbReference type="GO" id="GO:0003677">
    <property type="term" value="F:DNA binding"/>
    <property type="evidence" value="ECO:0007669"/>
    <property type="project" value="UniProtKB-KW"/>
</dbReference>
<evidence type="ECO:0000256" key="3">
    <source>
        <dbReference type="ARBA" id="ARBA00022490"/>
    </source>
</evidence>
<dbReference type="NCBIfam" id="TIGR02389">
    <property type="entry name" value="RNA_pol_rpoA2"/>
    <property type="match status" value="1"/>
</dbReference>
<organism evidence="10">
    <name type="scientific">uncultured organism</name>
    <dbReference type="NCBI Taxonomy" id="155900"/>
    <lineage>
        <taxon>unclassified sequences</taxon>
        <taxon>environmental samples</taxon>
    </lineage>
</organism>
<dbReference type="InterPro" id="IPR045867">
    <property type="entry name" value="DNA-dir_RpoC_beta_prime"/>
</dbReference>
<keyword evidence="7" id="KW-0804">Transcription</keyword>
<dbReference type="GO" id="GO:0006351">
    <property type="term" value="P:DNA-templated transcription"/>
    <property type="evidence" value="ECO:0007669"/>
    <property type="project" value="InterPro"/>
</dbReference>
<dbReference type="SUPFAM" id="SSF64484">
    <property type="entry name" value="beta and beta-prime subunits of DNA dependent RNA-polymerase"/>
    <property type="match status" value="1"/>
</dbReference>
<dbReference type="GO" id="GO:0003899">
    <property type="term" value="F:DNA-directed RNA polymerase activity"/>
    <property type="evidence" value="ECO:0007669"/>
    <property type="project" value="UniProtKB-EC"/>
</dbReference>
<dbReference type="EC" id="2.7.7.6" evidence="1"/>
<evidence type="ECO:0000256" key="8">
    <source>
        <dbReference type="ARBA" id="ARBA00048552"/>
    </source>
</evidence>